<accession>A0A316WFS5</accession>
<dbReference type="Proteomes" id="UP000236182">
    <property type="component" value="Unassembled WGS sequence"/>
</dbReference>
<dbReference type="AlphaFoldDB" id="A0A316WFS5"/>
<keyword evidence="3" id="KW-1185">Reference proteome</keyword>
<feature type="domain" description="DUF6876" evidence="1">
    <location>
        <begin position="9"/>
        <end position="119"/>
    </location>
</feature>
<protein>
    <recommendedName>
        <fullName evidence="1">DUF6876 domain-containing protein</fullName>
    </recommendedName>
</protein>
<dbReference type="InterPro" id="IPR049241">
    <property type="entry name" value="DUF6876"/>
</dbReference>
<name>A0A316WFS5_9FLAO</name>
<proteinExistence type="predicted"/>
<gene>
    <name evidence="2" type="ORF">C1638_021740</name>
</gene>
<evidence type="ECO:0000259" key="1">
    <source>
        <dbReference type="Pfam" id="PF21781"/>
    </source>
</evidence>
<evidence type="ECO:0000313" key="2">
    <source>
        <dbReference type="EMBL" id="PWN59233.1"/>
    </source>
</evidence>
<reference evidence="2" key="1">
    <citation type="submission" date="2018-04" db="EMBL/GenBank/DDBJ databases">
        <title>Draft Genome Sequences of Chryseobacterium lactis NCTC11390T isolated from milk, Chryseobacterium oncorhynchi 701B-08T from rainbow trout, and Chryseobacterium viscerum 687B-08T from diseased fish.</title>
        <authorList>
            <person name="Jeong J.-J."/>
            <person name="Lee Y.J."/>
            <person name="Pathiraja D."/>
            <person name="Park B."/>
            <person name="Choi I.-G."/>
            <person name="Kim K.D."/>
        </authorList>
    </citation>
    <scope>NUCLEOTIDE SEQUENCE [LARGE SCALE GENOMIC DNA]</scope>
    <source>
        <strain evidence="2">701B-08</strain>
    </source>
</reference>
<dbReference type="OrthoDB" id="1255124at2"/>
<evidence type="ECO:0000313" key="3">
    <source>
        <dbReference type="Proteomes" id="UP000236182"/>
    </source>
</evidence>
<dbReference type="EMBL" id="PPEI02000012">
    <property type="protein sequence ID" value="PWN59233.1"/>
    <property type="molecule type" value="Genomic_DNA"/>
</dbReference>
<organism evidence="2 3">
    <name type="scientific">Chryseobacterium oncorhynchi</name>
    <dbReference type="NCBI Taxonomy" id="741074"/>
    <lineage>
        <taxon>Bacteria</taxon>
        <taxon>Pseudomonadati</taxon>
        <taxon>Bacteroidota</taxon>
        <taxon>Flavobacteriia</taxon>
        <taxon>Flavobacteriales</taxon>
        <taxon>Weeksellaceae</taxon>
        <taxon>Chryseobacterium group</taxon>
        <taxon>Chryseobacterium</taxon>
    </lineage>
</organism>
<comment type="caution">
    <text evidence="2">The sequence shown here is derived from an EMBL/GenBank/DDBJ whole genome shotgun (WGS) entry which is preliminary data.</text>
</comment>
<dbReference type="RefSeq" id="WP_109624037.1">
    <property type="nucleotide sequence ID" value="NZ_PPEI02000012.1"/>
</dbReference>
<sequence length="120" mass="14290">MERHENQLANDHYRHCYGSEQVHRILGNVLITDGIKEVAEKEQCFWFLEIIVSYQMYKEFKNAEYQIWKLERVEGSEFEVTALDTSENILAIQKVPLTDFFFRELKVYKKGNIILLPSED</sequence>
<dbReference type="Pfam" id="PF21781">
    <property type="entry name" value="DUF6876"/>
    <property type="match status" value="1"/>
</dbReference>